<comment type="similarity">
    <text evidence="1">Belongs to the metallo-dependent hydrolases superfamily. ATZ/TRZ family.</text>
</comment>
<evidence type="ECO:0000313" key="4">
    <source>
        <dbReference type="Proteomes" id="UP000646745"/>
    </source>
</evidence>
<organism evidence="3 4">
    <name type="scientific">Salinicola rhizosphaerae</name>
    <dbReference type="NCBI Taxonomy" id="1443141"/>
    <lineage>
        <taxon>Bacteria</taxon>
        <taxon>Pseudomonadati</taxon>
        <taxon>Pseudomonadota</taxon>
        <taxon>Gammaproteobacteria</taxon>
        <taxon>Oceanospirillales</taxon>
        <taxon>Halomonadaceae</taxon>
        <taxon>Salinicola</taxon>
    </lineage>
</organism>
<dbReference type="SUPFAM" id="SSF51338">
    <property type="entry name" value="Composite domain of metallo-dependent hydrolases"/>
    <property type="match status" value="2"/>
</dbReference>
<dbReference type="InterPro" id="IPR006311">
    <property type="entry name" value="TAT_signal"/>
</dbReference>
<dbReference type="Gene3D" id="2.30.40.10">
    <property type="entry name" value="Urease, subunit C, domain 1"/>
    <property type="match status" value="1"/>
</dbReference>
<dbReference type="SUPFAM" id="SSF51556">
    <property type="entry name" value="Metallo-dependent hydrolases"/>
    <property type="match status" value="1"/>
</dbReference>
<dbReference type="EMBL" id="BMZI01000004">
    <property type="protein sequence ID" value="GHB22988.1"/>
    <property type="molecule type" value="Genomic_DNA"/>
</dbReference>
<evidence type="ECO:0000313" key="3">
    <source>
        <dbReference type="EMBL" id="GHB22988.1"/>
    </source>
</evidence>
<evidence type="ECO:0000256" key="1">
    <source>
        <dbReference type="ARBA" id="ARBA00006745"/>
    </source>
</evidence>
<dbReference type="InterPro" id="IPR011059">
    <property type="entry name" value="Metal-dep_hydrolase_composite"/>
</dbReference>
<reference evidence="4" key="1">
    <citation type="journal article" date="2019" name="Int. J. Syst. Evol. Microbiol.">
        <title>The Global Catalogue of Microorganisms (GCM) 10K type strain sequencing project: providing services to taxonomists for standard genome sequencing and annotation.</title>
        <authorList>
            <consortium name="The Broad Institute Genomics Platform"/>
            <consortium name="The Broad Institute Genome Sequencing Center for Infectious Disease"/>
            <person name="Wu L."/>
            <person name="Ma J."/>
        </authorList>
    </citation>
    <scope>NUCLEOTIDE SEQUENCE [LARGE SCALE GENOMIC DNA]</scope>
    <source>
        <strain evidence="4">KCTC 32998</strain>
    </source>
</reference>
<dbReference type="PANTHER" id="PTHR43794">
    <property type="entry name" value="AMINOHYDROLASE SSNA-RELATED"/>
    <property type="match status" value="1"/>
</dbReference>
<gene>
    <name evidence="3" type="ORF">GCM10009038_22510</name>
</gene>
<evidence type="ECO:0000259" key="2">
    <source>
        <dbReference type="Pfam" id="PF01979"/>
    </source>
</evidence>
<dbReference type="InterPro" id="IPR006680">
    <property type="entry name" value="Amidohydro-rel"/>
</dbReference>
<sequence>MPNPPHLSRRQILAGMAAGTGSLALGGPLASASASAAEPPRGLGPVWKIEQATIITMDDASNDLTRGDILVRNGVIEQIAPQIDAPDAEIIDGRHRIAFPGLIDAHNHMWQTQMRGMFGQRPGNLFFPLTRELDDAFRPEDVAISEQMSAFENAASGITTSNDFFDNNRSPEYAEAALNALAGSPIRTRLLYGNRSKTATDGIDLEHLGRLQDSWGQRAGRDRLMLGMAWRLPKNLEDEAAMTMKRREFEFARERGLPTAVHVSGEQHHAMFQALIDGGYLYPGLQVIHATDAKAAHLQALKDSGASLALSPLTEHRVAYGLTRYSHFVDVPRLGLGIDGNGLAGSADMFDTMRLMAMTEIGASHDQTAIDTRRLFSMATSGAAESMGISDRVGSLTPGKQADIAMVDTRALNLGMTGDDPVTLLIFCAKPENVEFVSVGGRAVKREGQLLDLNLDQMLGQVARSIEHLQQARRALAS</sequence>
<accession>A0ABQ3E2U9</accession>
<dbReference type="Proteomes" id="UP000646745">
    <property type="component" value="Unassembled WGS sequence"/>
</dbReference>
<dbReference type="InterPro" id="IPR032466">
    <property type="entry name" value="Metal_Hydrolase"/>
</dbReference>
<comment type="caution">
    <text evidence="3">The sequence shown here is derived from an EMBL/GenBank/DDBJ whole genome shotgun (WGS) entry which is preliminary data.</text>
</comment>
<dbReference type="Gene3D" id="3.20.20.140">
    <property type="entry name" value="Metal-dependent hydrolases"/>
    <property type="match status" value="1"/>
</dbReference>
<dbReference type="InterPro" id="IPR050287">
    <property type="entry name" value="MTA/SAH_deaminase"/>
</dbReference>
<dbReference type="PANTHER" id="PTHR43794:SF5">
    <property type="entry name" value="CHLOROHYDROLASE FAMILY PROTEIN"/>
    <property type="match status" value="1"/>
</dbReference>
<proteinExistence type="inferred from homology"/>
<protein>
    <submittedName>
        <fullName evidence="3">Cytosine deaminase</fullName>
    </submittedName>
</protein>
<dbReference type="RefSeq" id="WP_189444765.1">
    <property type="nucleotide sequence ID" value="NZ_BMZI01000004.1"/>
</dbReference>
<dbReference type="Pfam" id="PF01979">
    <property type="entry name" value="Amidohydro_1"/>
    <property type="match status" value="1"/>
</dbReference>
<keyword evidence="4" id="KW-1185">Reference proteome</keyword>
<feature type="domain" description="Amidohydrolase-related" evidence="2">
    <location>
        <begin position="97"/>
        <end position="444"/>
    </location>
</feature>
<dbReference type="PROSITE" id="PS51318">
    <property type="entry name" value="TAT"/>
    <property type="match status" value="1"/>
</dbReference>
<name>A0ABQ3E2U9_9GAMM</name>